<proteinExistence type="predicted"/>
<gene>
    <name evidence="2" type="ORF">JIN78_01250</name>
</gene>
<comment type="caution">
    <text evidence="2">The sequence shown here is derived from an EMBL/GenBank/DDBJ whole genome shotgun (WGS) entry which is preliminary data.</text>
</comment>
<evidence type="ECO:0000313" key="3">
    <source>
        <dbReference type="Proteomes" id="UP000604083"/>
    </source>
</evidence>
<dbReference type="Proteomes" id="UP000604083">
    <property type="component" value="Unassembled WGS sequence"/>
</dbReference>
<feature type="compositionally biased region" description="Acidic residues" evidence="1">
    <location>
        <begin position="270"/>
        <end position="282"/>
    </location>
</feature>
<dbReference type="RefSeq" id="WP_200390104.1">
    <property type="nucleotide sequence ID" value="NZ_JAENIO010000002.1"/>
</dbReference>
<reference evidence="2" key="1">
    <citation type="submission" date="2021-01" db="EMBL/GenBank/DDBJ databases">
        <title>Modified the classification status of verrucomicrobia.</title>
        <authorList>
            <person name="Feng X."/>
        </authorList>
    </citation>
    <scope>NUCLEOTIDE SEQUENCE</scope>
    <source>
        <strain evidence="2">KCTC 12986</strain>
    </source>
</reference>
<name>A0A934RJ92_9BACT</name>
<organism evidence="2 3">
    <name type="scientific">Roseibacillus ishigakijimensis</name>
    <dbReference type="NCBI Taxonomy" id="454146"/>
    <lineage>
        <taxon>Bacteria</taxon>
        <taxon>Pseudomonadati</taxon>
        <taxon>Verrucomicrobiota</taxon>
        <taxon>Verrucomicrobiia</taxon>
        <taxon>Verrucomicrobiales</taxon>
        <taxon>Verrucomicrobiaceae</taxon>
        <taxon>Roseibacillus</taxon>
    </lineage>
</organism>
<evidence type="ECO:0000256" key="1">
    <source>
        <dbReference type="SAM" id="MobiDB-lite"/>
    </source>
</evidence>
<accession>A0A934RJ92</accession>
<dbReference type="SUPFAM" id="SSF49899">
    <property type="entry name" value="Concanavalin A-like lectins/glucanases"/>
    <property type="match status" value="1"/>
</dbReference>
<feature type="region of interest" description="Disordered" evidence="1">
    <location>
        <begin position="214"/>
        <end position="236"/>
    </location>
</feature>
<evidence type="ECO:0000313" key="2">
    <source>
        <dbReference type="EMBL" id="MBK1832672.1"/>
    </source>
</evidence>
<keyword evidence="3" id="KW-1185">Reference proteome</keyword>
<protein>
    <submittedName>
        <fullName evidence="2">Uncharacterized protein</fullName>
    </submittedName>
</protein>
<dbReference type="InterPro" id="IPR013320">
    <property type="entry name" value="ConA-like_dom_sf"/>
</dbReference>
<dbReference type="Gene3D" id="2.60.120.200">
    <property type="match status" value="1"/>
</dbReference>
<sequence>MVTFISAFFLFFTTFLAGQGLRVTHVIEEEGDQMVHALDFHSLEGGLTILQQSPTLQPDQWRDAGFWWGLEPDEDLVRWPLFSVAKPSYVPPAAPEPAPTHVTFMLELSPQGLVASWVSLQEPPATDPPQAPEDRYAARAEIRHHFADLPVEEADWLQVPIFAKRFGDYYYTFLLHRTGPGVEVPFNGPLPTADAAMVQHFRSVFPQIAQEVATLSDSSREAPPRPAPSPHARGFWRLRQLQPGDLDSDNDGWSNAREIAEGTNWLNADSDGDGLSDGDPQEDNPLLNEARADPDGANHGSLNSGLVGRWDFESHTGAQTPAAEVTTGAPVAVATGPHAFDGAQVFEGMPSRALHLEGGPWQTGSALSIPSDFLGAHQAYTFSFWLRFPSNPFRHSSQTASQGQWVTGAGSAPPRVYSLMTVTDRSSGTVGTPRFAWVFKLQLAVIANGSYLQRSGAAQSYYLALENWEPGPVATNLAGWEIDQETLTDGNWHLLTLQLEDEGAAAFLDGVALPPHYAVAPANIPPFTFSDDPGQSAFHLGSFGPYNSTLRSHIDNPAFAGGEHGPRQNLAASVDRLRVYRRLLSTSEIAALYHTDIDRDGLLDRTEHHSLRHRDEDGDAILESGEYHWLLNPFVHDAPHLDHDGDGLDSLSEQDGNQPAHGPTDPAQADSDGDGLPDGWESGYGFNPLSPGDVGGNPDGDRLCNSEEYLAGTDPHDSDSDEDGIEDGLNLAPLWLSISRHLQYDYDDYGPEQPNAPKRVETRSGWRAETAETLTAPIPYPALAGRLGQRQPFPSQVTDQGLAKTLTAGGLARTIPGPLCYHAQLTHRRIVVRVEEAATEETPFPALLVRERASGGQAPVVTTEEVTLTIPQGQTQSAPYDLAPSFANAGPNDDSYLERVRETLVPYELISADRMVGGSVTLPRSAEAGAPSWQTVGLRFKAPGGEVLGEYGQFFTPEGPTMFSSDGALFEEFLQAHAAAAAGGGTAQLPELPLVFCARPGQPDTVEFYFLANSYGAVEVELIHEDLGLLGTLTRTLTAEAGLGEYLEAVDALLADYAALPGGGPKALGDFEFQPATVLAGIPALNYLRVIGAPFQGLYSQLHGLYAGFVDGLQDDWELVLLVKDGALALGDALLQVDELYRNLTSLRSQAMLAVLLGKISENFSDAVIAGMPDIKNGLRRLKHLNWKKLFLRPAQAIGELTAQMASQAAAAVRTWYNNLLERLYEESQATVYTEVPWGPANTFIQANSALNYSLGYGCGYIIEQAILGKGLAAAGKFFSKGAARVGAATLTAAKRYLARVGPLLTKYLSNGRATADEAVEMLGSLRDNLRHPLGSPVPAGVPLPPGANPVLSPPVARKPVLEALEEGAEQAGQGAGSNASRIAKKWLDESLDSPNISRNAATRALFHQRLGQMIQILGTRFDDEVGENFMKWYDQFVLDADTATDYFDLVMKAFHSNIGTMRYDNMSAGRADLLEHFLRGSDRSSWRLGFNGSPDVNLGKKIRGSLMQIYEAKHGRYKGKPMLDEVDEKLVEGVDFNLGNGSYAQMKTTQLGSNSTLNLTEELNKAVAAVVERQGERLEFSIYWFEDNGMPDLSSLLTRADTLTDETGIIIDIATIKSTYIDWK</sequence>
<dbReference type="EMBL" id="JAENIO010000002">
    <property type="protein sequence ID" value="MBK1832672.1"/>
    <property type="molecule type" value="Genomic_DNA"/>
</dbReference>
<feature type="region of interest" description="Disordered" evidence="1">
    <location>
        <begin position="263"/>
        <end position="308"/>
    </location>
</feature>
<feature type="region of interest" description="Disordered" evidence="1">
    <location>
        <begin position="640"/>
        <end position="725"/>
    </location>
</feature>